<dbReference type="AlphaFoldDB" id="A0A5C8UVD7"/>
<sequence>MATILSSSETSTDRPSHVIDPANFELLQTQPIEILLQPNRLPPTKLTTATPMMLPGVVS</sequence>
<dbReference type="Proteomes" id="UP000321379">
    <property type="component" value="Unassembled WGS sequence"/>
</dbReference>
<comment type="caution">
    <text evidence="1">The sequence shown here is derived from an EMBL/GenBank/DDBJ whole genome shotgun (WGS) entry which is preliminary data.</text>
</comment>
<proteinExistence type="predicted"/>
<dbReference type="EMBL" id="VRMG01000003">
    <property type="protein sequence ID" value="TXN32290.1"/>
    <property type="molecule type" value="Genomic_DNA"/>
</dbReference>
<keyword evidence="2" id="KW-1185">Reference proteome</keyword>
<gene>
    <name evidence="1" type="ORF">FVP33_01270</name>
</gene>
<evidence type="ECO:0000313" key="1">
    <source>
        <dbReference type="EMBL" id="TXN32290.1"/>
    </source>
</evidence>
<name>A0A5C8UVD7_9MICO</name>
<organism evidence="1 2">
    <name type="scientific">Lacisediminihabitans profunda</name>
    <dbReference type="NCBI Taxonomy" id="2594790"/>
    <lineage>
        <taxon>Bacteria</taxon>
        <taxon>Bacillati</taxon>
        <taxon>Actinomycetota</taxon>
        <taxon>Actinomycetes</taxon>
        <taxon>Micrococcales</taxon>
        <taxon>Microbacteriaceae</taxon>
        <taxon>Lacisediminihabitans</taxon>
    </lineage>
</organism>
<protein>
    <submittedName>
        <fullName evidence="1">Uncharacterized protein</fullName>
    </submittedName>
</protein>
<accession>A0A5C8UVD7</accession>
<evidence type="ECO:0000313" key="2">
    <source>
        <dbReference type="Proteomes" id="UP000321379"/>
    </source>
</evidence>
<reference evidence="1 2" key="1">
    <citation type="submission" date="2019-08" db="EMBL/GenBank/DDBJ databases">
        <title>Bacterial whole genome sequence for Glaciihabitans sp. CHu50b-6-2.</title>
        <authorList>
            <person name="Jin L."/>
        </authorList>
    </citation>
    <scope>NUCLEOTIDE SEQUENCE [LARGE SCALE GENOMIC DNA]</scope>
    <source>
        <strain evidence="1 2">CHu50b-6-2</strain>
    </source>
</reference>
<dbReference type="RefSeq" id="WP_147781837.1">
    <property type="nucleotide sequence ID" value="NZ_VRMG01000003.1"/>
</dbReference>